<feature type="region of interest" description="Disordered" evidence="1">
    <location>
        <begin position="430"/>
        <end position="457"/>
    </location>
</feature>
<comment type="caution">
    <text evidence="3">The sequence shown here is derived from an EMBL/GenBank/DDBJ whole genome shotgun (WGS) entry which is preliminary data.</text>
</comment>
<feature type="region of interest" description="Disordered" evidence="1">
    <location>
        <begin position="316"/>
        <end position="397"/>
    </location>
</feature>
<feature type="compositionally biased region" description="Polar residues" evidence="1">
    <location>
        <begin position="430"/>
        <end position="440"/>
    </location>
</feature>
<feature type="transmembrane region" description="Helical" evidence="2">
    <location>
        <begin position="12"/>
        <end position="34"/>
    </location>
</feature>
<evidence type="ECO:0000256" key="1">
    <source>
        <dbReference type="SAM" id="MobiDB-lite"/>
    </source>
</evidence>
<proteinExistence type="predicted"/>
<gene>
    <name evidence="3" type="ORF">EVJ58_g9604</name>
</gene>
<name>A0A4Y9XTR0_9APHY</name>
<dbReference type="EMBL" id="SEKV01000862">
    <property type="protein sequence ID" value="TFY53158.1"/>
    <property type="molecule type" value="Genomic_DNA"/>
</dbReference>
<reference evidence="3 4" key="1">
    <citation type="submission" date="2019-01" db="EMBL/GenBank/DDBJ databases">
        <title>Genome sequencing of the rare red list fungi Fomitopsis rosea.</title>
        <authorList>
            <person name="Buettner E."/>
            <person name="Kellner H."/>
        </authorList>
    </citation>
    <scope>NUCLEOTIDE SEQUENCE [LARGE SCALE GENOMIC DNA]</scope>
    <source>
        <strain evidence="3 4">DSM 105464</strain>
    </source>
</reference>
<organism evidence="3 4">
    <name type="scientific">Rhodofomes roseus</name>
    <dbReference type="NCBI Taxonomy" id="34475"/>
    <lineage>
        <taxon>Eukaryota</taxon>
        <taxon>Fungi</taxon>
        <taxon>Dikarya</taxon>
        <taxon>Basidiomycota</taxon>
        <taxon>Agaricomycotina</taxon>
        <taxon>Agaricomycetes</taxon>
        <taxon>Polyporales</taxon>
        <taxon>Rhodofomes</taxon>
    </lineage>
</organism>
<evidence type="ECO:0000313" key="3">
    <source>
        <dbReference type="EMBL" id="TFY53158.1"/>
    </source>
</evidence>
<feature type="transmembrane region" description="Helical" evidence="2">
    <location>
        <begin position="123"/>
        <end position="145"/>
    </location>
</feature>
<feature type="region of interest" description="Disordered" evidence="1">
    <location>
        <begin position="249"/>
        <end position="278"/>
    </location>
</feature>
<accession>A0A4Y9XTR0</accession>
<feature type="transmembrane region" description="Helical" evidence="2">
    <location>
        <begin position="84"/>
        <end position="103"/>
    </location>
</feature>
<protein>
    <recommendedName>
        <fullName evidence="5">Transmembrane protein</fullName>
    </recommendedName>
</protein>
<keyword evidence="2" id="KW-1133">Transmembrane helix</keyword>
<dbReference type="STRING" id="34475.A0A4Y9XTR0"/>
<keyword evidence="2" id="KW-0472">Membrane</keyword>
<sequence>MEWWSVFRTARRAVFGVLSIVSLVWAILLSVYLAREWKDAVEAQHGAGVIVLLMICMNAVFSVLLYLMIVVVFEFWLEFARTGFLFAAHLGVAVSLTIVGHTFDCSVFKSQNTCTGTYRFSLFMEWTMAIVFLLHAITLCLMSLVPQPRPEELIIPKEKLVHDVEGQFHEIDLKSASAALSPGLEVTKVERVSVAPAMLMTLGSTPTRGPWHYARTATPETPSRSNTINDLPSLPYGALSVAGFVGEGTGRASPAPSYSSTDLAFPRGAPTPTTRRMRSLRLNRYAVDPLARNGSVNSLAPSSDSSHSAYSQISSATIGGFPRPPQAVVLKRSSSDASSLSQGPKSAVPHNFPPQLRPGTPTTARGFNFPRVPTVYSPSTNGPSRADTATPDSFHSVEPSLCFIDPKEREGAPAGEQDEKAKLVARQSMGLTRQPTQRLQLPNPFSPEGKIMRSPTV</sequence>
<keyword evidence="2" id="KW-0812">Transmembrane</keyword>
<evidence type="ECO:0000313" key="4">
    <source>
        <dbReference type="Proteomes" id="UP000298390"/>
    </source>
</evidence>
<evidence type="ECO:0000256" key="2">
    <source>
        <dbReference type="SAM" id="Phobius"/>
    </source>
</evidence>
<evidence type="ECO:0008006" key="5">
    <source>
        <dbReference type="Google" id="ProtNLM"/>
    </source>
</evidence>
<dbReference type="Proteomes" id="UP000298390">
    <property type="component" value="Unassembled WGS sequence"/>
</dbReference>
<dbReference type="AlphaFoldDB" id="A0A4Y9XTR0"/>
<feature type="transmembrane region" description="Helical" evidence="2">
    <location>
        <begin position="46"/>
        <end position="77"/>
    </location>
</feature>